<evidence type="ECO:0000259" key="1">
    <source>
        <dbReference type="Pfam" id="PF18864"/>
    </source>
</evidence>
<comment type="caution">
    <text evidence="2">The sequence shown here is derived from an EMBL/GenBank/DDBJ whole genome shotgun (WGS) entry which is preliminary data.</text>
</comment>
<dbReference type="STRING" id="55952.BU52_09070"/>
<sequence length="314" mass="34480">MGRQDEAIRVADELLADIELKRLKASEIVLKASRVARLVGHTELTEFLGFERNGYPTDGSSTAWIGRAGRWADKEKETFYTQPIAKVEAQVESSQQAIDAMRGGGNYSGDVALLASRDHDTRILQSSVNLSTWAGICGQVVATVYGMVTEIYHELLFSELQASLFASTQKKVDGSLAAASGSALEKIERISDRLRDGDPESVSQALTTCRRLIDSCADYVFPSRDELYKMGDEVDLKVGPQQVLNRLQAHTHVCGASKSRRDRLRRTLSDLYARCSAGTHAEVTIDEARFIFLQTYIALGEILTLSAAPENGDS</sequence>
<feature type="domain" description="AbiTii" evidence="1">
    <location>
        <begin position="11"/>
        <end position="172"/>
    </location>
</feature>
<name>A0A081XVN3_STRTO</name>
<dbReference type="Proteomes" id="UP000028341">
    <property type="component" value="Unassembled WGS sequence"/>
</dbReference>
<gene>
    <name evidence="2" type="ORF">BU52_09070</name>
</gene>
<evidence type="ECO:0000313" key="3">
    <source>
        <dbReference type="Proteomes" id="UP000028341"/>
    </source>
</evidence>
<dbReference type="EMBL" id="JFCB01000005">
    <property type="protein sequence ID" value="KES07606.1"/>
    <property type="molecule type" value="Genomic_DNA"/>
</dbReference>
<dbReference type="eggNOG" id="COG1555">
    <property type="taxonomic scope" value="Bacteria"/>
</dbReference>
<dbReference type="InterPro" id="IPR041304">
    <property type="entry name" value="AbiTii"/>
</dbReference>
<dbReference type="AlphaFoldDB" id="A0A081XVN3"/>
<keyword evidence="3" id="KW-1185">Reference proteome</keyword>
<dbReference type="Pfam" id="PF18864">
    <property type="entry name" value="AbiTii"/>
    <property type="match status" value="1"/>
</dbReference>
<dbReference type="OrthoDB" id="7041873at2"/>
<protein>
    <recommendedName>
        <fullName evidence="1">AbiTii domain-containing protein</fullName>
    </recommendedName>
</protein>
<evidence type="ECO:0000313" key="2">
    <source>
        <dbReference type="EMBL" id="KES07606.1"/>
    </source>
</evidence>
<proteinExistence type="predicted"/>
<accession>A0A081XVN3</accession>
<reference evidence="2 3" key="1">
    <citation type="submission" date="2014-02" db="EMBL/GenBank/DDBJ databases">
        <title>The genome announcement of Streptomyces toyocaensis NRRL15009.</title>
        <authorList>
            <person name="Hong H.-J."/>
            <person name="Kwun M.J."/>
        </authorList>
    </citation>
    <scope>NUCLEOTIDE SEQUENCE [LARGE SCALE GENOMIC DNA]</scope>
    <source>
        <strain evidence="2 3">NRRL 15009</strain>
    </source>
</reference>
<organism evidence="2 3">
    <name type="scientific">Streptomyces toyocaensis</name>
    <dbReference type="NCBI Taxonomy" id="55952"/>
    <lineage>
        <taxon>Bacteria</taxon>
        <taxon>Bacillati</taxon>
        <taxon>Actinomycetota</taxon>
        <taxon>Actinomycetes</taxon>
        <taxon>Kitasatosporales</taxon>
        <taxon>Streptomycetaceae</taxon>
        <taxon>Streptomyces</taxon>
    </lineage>
</organism>